<dbReference type="EMBL" id="GBXM01084770">
    <property type="protein sequence ID" value="JAH23807.1"/>
    <property type="molecule type" value="Transcribed_RNA"/>
</dbReference>
<reference evidence="1" key="1">
    <citation type="submission" date="2014-11" db="EMBL/GenBank/DDBJ databases">
        <authorList>
            <person name="Amaro Gonzalez C."/>
        </authorList>
    </citation>
    <scope>NUCLEOTIDE SEQUENCE</scope>
</reference>
<evidence type="ECO:0000313" key="1">
    <source>
        <dbReference type="EMBL" id="JAH23807.1"/>
    </source>
</evidence>
<accession>A0A0E9R4Y8</accession>
<organism evidence="1">
    <name type="scientific">Anguilla anguilla</name>
    <name type="common">European freshwater eel</name>
    <name type="synonym">Muraena anguilla</name>
    <dbReference type="NCBI Taxonomy" id="7936"/>
    <lineage>
        <taxon>Eukaryota</taxon>
        <taxon>Metazoa</taxon>
        <taxon>Chordata</taxon>
        <taxon>Craniata</taxon>
        <taxon>Vertebrata</taxon>
        <taxon>Euteleostomi</taxon>
        <taxon>Actinopterygii</taxon>
        <taxon>Neopterygii</taxon>
        <taxon>Teleostei</taxon>
        <taxon>Anguilliformes</taxon>
        <taxon>Anguillidae</taxon>
        <taxon>Anguilla</taxon>
    </lineage>
</organism>
<dbReference type="AlphaFoldDB" id="A0A0E9R4Y8"/>
<proteinExistence type="predicted"/>
<name>A0A0E9R4Y8_ANGAN</name>
<reference evidence="1" key="2">
    <citation type="journal article" date="2015" name="Fish Shellfish Immunol.">
        <title>Early steps in the European eel (Anguilla anguilla)-Vibrio vulnificus interaction in the gills: Role of the RtxA13 toxin.</title>
        <authorList>
            <person name="Callol A."/>
            <person name="Pajuelo D."/>
            <person name="Ebbesson L."/>
            <person name="Teles M."/>
            <person name="MacKenzie S."/>
            <person name="Amaro C."/>
        </authorList>
    </citation>
    <scope>NUCLEOTIDE SEQUENCE</scope>
</reference>
<sequence>MLINYWVPCNWSKPLIQILGRE</sequence>
<protein>
    <submittedName>
        <fullName evidence="1">Uncharacterized protein</fullName>
    </submittedName>
</protein>